<proteinExistence type="predicted"/>
<keyword evidence="8" id="KW-1185">Reference proteome</keyword>
<keyword evidence="7" id="KW-0378">Hydrolase</keyword>
<feature type="domain" description="Peptidase S54 rhomboid" evidence="6">
    <location>
        <begin position="47"/>
        <end position="177"/>
    </location>
</feature>
<keyword evidence="2 5" id="KW-0812">Transmembrane</keyword>
<evidence type="ECO:0000259" key="6">
    <source>
        <dbReference type="Pfam" id="PF01694"/>
    </source>
</evidence>
<dbReference type="Proteomes" id="UP001595844">
    <property type="component" value="Unassembled WGS sequence"/>
</dbReference>
<evidence type="ECO:0000256" key="1">
    <source>
        <dbReference type="ARBA" id="ARBA00004141"/>
    </source>
</evidence>
<dbReference type="GO" id="GO:0008233">
    <property type="term" value="F:peptidase activity"/>
    <property type="evidence" value="ECO:0007669"/>
    <property type="project" value="UniProtKB-KW"/>
</dbReference>
<keyword evidence="3 5" id="KW-1133">Transmembrane helix</keyword>
<dbReference type="RefSeq" id="WP_378568899.1">
    <property type="nucleotide sequence ID" value="NZ_JBHSDL010000045.1"/>
</dbReference>
<comment type="subcellular location">
    <subcellularLocation>
        <location evidence="1">Membrane</location>
        <topology evidence="1">Multi-pass membrane protein</topology>
    </subcellularLocation>
</comment>
<protein>
    <submittedName>
        <fullName evidence="7">Rhomboid family intramembrane serine protease</fullName>
        <ecNumber evidence="7">3.4.21.-</ecNumber>
    </submittedName>
</protein>
<dbReference type="InterPro" id="IPR035952">
    <property type="entry name" value="Rhomboid-like_sf"/>
</dbReference>
<keyword evidence="4 5" id="KW-0472">Membrane</keyword>
<dbReference type="Pfam" id="PF01694">
    <property type="entry name" value="Rhomboid"/>
    <property type="match status" value="1"/>
</dbReference>
<dbReference type="EC" id="3.4.21.-" evidence="7"/>
<name>A0ABV8VQC4_9NOCA</name>
<dbReference type="GO" id="GO:0006508">
    <property type="term" value="P:proteolysis"/>
    <property type="evidence" value="ECO:0007669"/>
    <property type="project" value="UniProtKB-KW"/>
</dbReference>
<dbReference type="InterPro" id="IPR022764">
    <property type="entry name" value="Peptidase_S54_rhomboid_dom"/>
</dbReference>
<keyword evidence="7" id="KW-0645">Protease</keyword>
<evidence type="ECO:0000256" key="3">
    <source>
        <dbReference type="ARBA" id="ARBA00022989"/>
    </source>
</evidence>
<sequence>MLGFVGTLYVIEGVDMVLSSDRPVGAPGQLDAAGIEPRSADGLDGILWAPLLHGGWDHLIANTLPLLILGFFVLVSGLGRGIAATAIIWVVAGVGTWLTGSAGSVHVGASSIVFGWLTYLICRGWFARNTWQIVGGLGIFLFYGSMLWGVLPSDPRISWQGHLFGAVGGVLAGWVLSSDERRRRREAPFGRAVPTR</sequence>
<accession>A0ABV8VQC4</accession>
<feature type="transmembrane region" description="Helical" evidence="5">
    <location>
        <begin position="105"/>
        <end position="126"/>
    </location>
</feature>
<organism evidence="7 8">
    <name type="scientific">Nocardia halotolerans</name>
    <dbReference type="NCBI Taxonomy" id="1755878"/>
    <lineage>
        <taxon>Bacteria</taxon>
        <taxon>Bacillati</taxon>
        <taxon>Actinomycetota</taxon>
        <taxon>Actinomycetes</taxon>
        <taxon>Mycobacteriales</taxon>
        <taxon>Nocardiaceae</taxon>
        <taxon>Nocardia</taxon>
    </lineage>
</organism>
<evidence type="ECO:0000313" key="7">
    <source>
        <dbReference type="EMBL" id="MFC4377794.1"/>
    </source>
</evidence>
<reference evidence="8" key="1">
    <citation type="journal article" date="2019" name="Int. J. Syst. Evol. Microbiol.">
        <title>The Global Catalogue of Microorganisms (GCM) 10K type strain sequencing project: providing services to taxonomists for standard genome sequencing and annotation.</title>
        <authorList>
            <consortium name="The Broad Institute Genomics Platform"/>
            <consortium name="The Broad Institute Genome Sequencing Center for Infectious Disease"/>
            <person name="Wu L."/>
            <person name="Ma J."/>
        </authorList>
    </citation>
    <scope>NUCLEOTIDE SEQUENCE [LARGE SCALE GENOMIC DNA]</scope>
    <source>
        <strain evidence="8">IBRC-M 10490</strain>
    </source>
</reference>
<dbReference type="EMBL" id="JBHSDL010000045">
    <property type="protein sequence ID" value="MFC4377794.1"/>
    <property type="molecule type" value="Genomic_DNA"/>
</dbReference>
<dbReference type="SUPFAM" id="SSF144091">
    <property type="entry name" value="Rhomboid-like"/>
    <property type="match status" value="1"/>
</dbReference>
<feature type="transmembrane region" description="Helical" evidence="5">
    <location>
        <begin position="82"/>
        <end position="99"/>
    </location>
</feature>
<evidence type="ECO:0000256" key="5">
    <source>
        <dbReference type="SAM" id="Phobius"/>
    </source>
</evidence>
<dbReference type="PANTHER" id="PTHR43731:SF9">
    <property type="entry name" value="SLR1461 PROTEIN"/>
    <property type="match status" value="1"/>
</dbReference>
<evidence type="ECO:0000313" key="8">
    <source>
        <dbReference type="Proteomes" id="UP001595844"/>
    </source>
</evidence>
<evidence type="ECO:0000256" key="2">
    <source>
        <dbReference type="ARBA" id="ARBA00022692"/>
    </source>
</evidence>
<dbReference type="Gene3D" id="1.20.1540.10">
    <property type="entry name" value="Rhomboid-like"/>
    <property type="match status" value="1"/>
</dbReference>
<evidence type="ECO:0000256" key="4">
    <source>
        <dbReference type="ARBA" id="ARBA00023136"/>
    </source>
</evidence>
<dbReference type="InterPro" id="IPR050925">
    <property type="entry name" value="Rhomboid_protease_S54"/>
</dbReference>
<feature type="transmembrane region" description="Helical" evidence="5">
    <location>
        <begin position="58"/>
        <end position="75"/>
    </location>
</feature>
<dbReference type="PANTHER" id="PTHR43731">
    <property type="entry name" value="RHOMBOID PROTEASE"/>
    <property type="match status" value="1"/>
</dbReference>
<comment type="caution">
    <text evidence="7">The sequence shown here is derived from an EMBL/GenBank/DDBJ whole genome shotgun (WGS) entry which is preliminary data.</text>
</comment>
<feature type="transmembrane region" description="Helical" evidence="5">
    <location>
        <begin position="157"/>
        <end position="176"/>
    </location>
</feature>
<feature type="transmembrane region" description="Helical" evidence="5">
    <location>
        <begin position="133"/>
        <end position="151"/>
    </location>
</feature>
<gene>
    <name evidence="7" type="ORF">ACFO5K_27325</name>
</gene>